<dbReference type="PANTHER" id="PTHR30329:SF21">
    <property type="entry name" value="LIPOPROTEIN YIAD-RELATED"/>
    <property type="match status" value="1"/>
</dbReference>
<comment type="subcellular location">
    <subcellularLocation>
        <location evidence="1">Cell membrane</location>
        <topology evidence="1">Single-pass membrane protein</topology>
    </subcellularLocation>
</comment>
<evidence type="ECO:0000313" key="10">
    <source>
        <dbReference type="EMBL" id="AHJ12617.1"/>
    </source>
</evidence>
<dbReference type="RefSeq" id="WP_025344494.1">
    <property type="nucleotide sequence ID" value="NZ_CP007201.1"/>
</dbReference>
<feature type="domain" description="OmpA-like" evidence="9">
    <location>
        <begin position="120"/>
        <end position="244"/>
    </location>
</feature>
<dbReference type="InterPro" id="IPR025713">
    <property type="entry name" value="MotB-like_N_dom"/>
</dbReference>
<evidence type="ECO:0000256" key="1">
    <source>
        <dbReference type="ARBA" id="ARBA00004162"/>
    </source>
</evidence>
<dbReference type="Pfam" id="PF13677">
    <property type="entry name" value="MotB_plug"/>
    <property type="match status" value="1"/>
</dbReference>
<dbReference type="InterPro" id="IPR036737">
    <property type="entry name" value="OmpA-like_sf"/>
</dbReference>
<keyword evidence="4 8" id="KW-0812">Transmembrane</keyword>
<organism evidence="10 11">
    <name type="scientific">Sulfurospirillum multivorans (strain DM 12446 / JCM 15788 / NBRC 109480)</name>
    <dbReference type="NCBI Taxonomy" id="1150621"/>
    <lineage>
        <taxon>Bacteria</taxon>
        <taxon>Pseudomonadati</taxon>
        <taxon>Campylobacterota</taxon>
        <taxon>Epsilonproteobacteria</taxon>
        <taxon>Campylobacterales</taxon>
        <taxon>Sulfurospirillaceae</taxon>
        <taxon>Sulfurospirillum</taxon>
    </lineage>
</organism>
<evidence type="ECO:0000256" key="3">
    <source>
        <dbReference type="ARBA" id="ARBA00022475"/>
    </source>
</evidence>
<dbReference type="KEGG" id="smul:SMUL_1356"/>
<keyword evidence="6 7" id="KW-0472">Membrane</keyword>
<keyword evidence="10" id="KW-0966">Cell projection</keyword>
<dbReference type="PANTHER" id="PTHR30329">
    <property type="entry name" value="STATOR ELEMENT OF FLAGELLAR MOTOR COMPLEX"/>
    <property type="match status" value="1"/>
</dbReference>
<evidence type="ECO:0000313" key="11">
    <source>
        <dbReference type="Proteomes" id="UP000019322"/>
    </source>
</evidence>
<keyword evidence="10" id="KW-0969">Cilium</keyword>
<evidence type="ECO:0000256" key="7">
    <source>
        <dbReference type="PROSITE-ProRule" id="PRU00473"/>
    </source>
</evidence>
<dbReference type="PROSITE" id="PS51123">
    <property type="entry name" value="OMPA_2"/>
    <property type="match status" value="1"/>
</dbReference>
<evidence type="ECO:0000259" key="9">
    <source>
        <dbReference type="PROSITE" id="PS51123"/>
    </source>
</evidence>
<sequence length="266" mass="28895">MGKKCKKVVCEAGEKWAVPFADFFSLLLALFIALFAIASTNTEKMKALKEEFVKIYDYSAKPEEATPVMNMAVKSGEASKDQDKDKGNAGGSSAQLEEIARMAQMIEKMNIGEGSLEQKIDGAIIKLPTKMLFAQGSADIINSDSMLFLKRVSDIIAMLPKNVEVIVKGYTDTTPLPSGSKFQDNLELSTARANAVIRVLVRNGIAKDRLSSAGYGDTKPLASNDTAEGREKNGRVEFTMRISGPDGSAKKESILDTLNTINKKIE</sequence>
<gene>
    <name evidence="10" type="primary">motB</name>
    <name evidence="10" type="ORF">SMUL_1356</name>
</gene>
<protein>
    <submittedName>
        <fullName evidence="10">Flagellar motor rotation protein MotB</fullName>
    </submittedName>
</protein>
<dbReference type="GO" id="GO:0005886">
    <property type="term" value="C:plasma membrane"/>
    <property type="evidence" value="ECO:0007669"/>
    <property type="project" value="UniProtKB-SubCell"/>
</dbReference>
<dbReference type="CDD" id="cd07185">
    <property type="entry name" value="OmpA_C-like"/>
    <property type="match status" value="1"/>
</dbReference>
<accession>A0AA86AMQ5</accession>
<dbReference type="Proteomes" id="UP000019322">
    <property type="component" value="Chromosome"/>
</dbReference>
<feature type="transmembrane region" description="Helical" evidence="8">
    <location>
        <begin position="16"/>
        <end position="38"/>
    </location>
</feature>
<dbReference type="SUPFAM" id="SSF103088">
    <property type="entry name" value="OmpA-like"/>
    <property type="match status" value="1"/>
</dbReference>
<dbReference type="Gene3D" id="3.30.1330.60">
    <property type="entry name" value="OmpA-like domain"/>
    <property type="match status" value="1"/>
</dbReference>
<evidence type="ECO:0000256" key="8">
    <source>
        <dbReference type="SAM" id="Phobius"/>
    </source>
</evidence>
<dbReference type="AlphaFoldDB" id="A0AA86AMQ5"/>
<dbReference type="InterPro" id="IPR006665">
    <property type="entry name" value="OmpA-like"/>
</dbReference>
<keyword evidence="3" id="KW-1003">Cell membrane</keyword>
<name>A0AA86AMQ5_SULMK</name>
<evidence type="ECO:0000256" key="2">
    <source>
        <dbReference type="ARBA" id="ARBA00008914"/>
    </source>
</evidence>
<keyword evidence="10" id="KW-0282">Flagellum</keyword>
<dbReference type="Pfam" id="PF00691">
    <property type="entry name" value="OmpA"/>
    <property type="match status" value="1"/>
</dbReference>
<proteinExistence type="inferred from homology"/>
<evidence type="ECO:0000256" key="4">
    <source>
        <dbReference type="ARBA" id="ARBA00022692"/>
    </source>
</evidence>
<reference evidence="10 11" key="1">
    <citation type="journal article" date="2014" name="Environ. Microbiol.">
        <title>Insights into organohalide respiration and the versatile catabolism of Sulfurospirillum multivorans gained from comparative genomics and physiological studies.</title>
        <authorList>
            <person name="Goris T."/>
            <person name="Schubert T."/>
            <person name="Gadkari J."/>
            <person name="Wubet T."/>
            <person name="Tarkka M."/>
            <person name="Buscot F."/>
            <person name="Adrian L."/>
            <person name="Diekert G."/>
        </authorList>
    </citation>
    <scope>NUCLEOTIDE SEQUENCE [LARGE SCALE GENOMIC DNA]</scope>
    <source>
        <strain evidence="11">DM 12446 / JCM 15788 / NBRC 109480</strain>
    </source>
</reference>
<dbReference type="NCBIfam" id="NF006285">
    <property type="entry name" value="PRK08457.1"/>
    <property type="match status" value="1"/>
</dbReference>
<dbReference type="EMBL" id="CP007201">
    <property type="protein sequence ID" value="AHJ12617.1"/>
    <property type="molecule type" value="Genomic_DNA"/>
</dbReference>
<comment type="similarity">
    <text evidence="2">Belongs to the MotB family.</text>
</comment>
<dbReference type="InterPro" id="IPR050330">
    <property type="entry name" value="Bact_OuterMem_StrucFunc"/>
</dbReference>
<keyword evidence="5 8" id="KW-1133">Transmembrane helix</keyword>
<evidence type="ECO:0000256" key="6">
    <source>
        <dbReference type="ARBA" id="ARBA00023136"/>
    </source>
</evidence>
<evidence type="ECO:0000256" key="5">
    <source>
        <dbReference type="ARBA" id="ARBA00022989"/>
    </source>
</evidence>